<protein>
    <submittedName>
        <fullName evidence="5">Alpha-D-xyloside xylohydrolase</fullName>
    </submittedName>
</protein>
<keyword evidence="2 5" id="KW-0378">Hydrolase</keyword>
<dbReference type="SMART" id="SM00758">
    <property type="entry name" value="PA14"/>
    <property type="match status" value="1"/>
</dbReference>
<dbReference type="OrthoDB" id="176168at2"/>
<dbReference type="Pfam" id="PF01055">
    <property type="entry name" value="Glyco_hydro_31_2nd"/>
    <property type="match status" value="1"/>
</dbReference>
<dbReference type="SUPFAM" id="SSF51011">
    <property type="entry name" value="Glycosyl hydrolase domain"/>
    <property type="match status" value="1"/>
</dbReference>
<dbReference type="InterPro" id="IPR051816">
    <property type="entry name" value="Glycosyl_Hydrolase_31"/>
</dbReference>
<dbReference type="InterPro" id="IPR025887">
    <property type="entry name" value="Glyco_hydro_31_N_dom"/>
</dbReference>
<dbReference type="GO" id="GO:0030246">
    <property type="term" value="F:carbohydrate binding"/>
    <property type="evidence" value="ECO:0007669"/>
    <property type="project" value="InterPro"/>
</dbReference>
<dbReference type="Pfam" id="PF13802">
    <property type="entry name" value="Gal_mutarotas_2"/>
    <property type="match status" value="1"/>
</dbReference>
<keyword evidence="6" id="KW-1185">Reference proteome</keyword>
<dbReference type="EMBL" id="FQWQ01000002">
    <property type="protein sequence ID" value="SHH16626.1"/>
    <property type="molecule type" value="Genomic_DNA"/>
</dbReference>
<sequence>MKNVVLANIILMVVALTACSQKPAVEKLTDGVIVHPAKGGTTKAVRLRVIAPSIIQVTASAADTFSTAKSLIILPEVTGSPDWKLEEADQELTLITKALRANISLSTGEVSFSDSTGQVMLQEKQGGGKTFTPLIVDNERTYSLRQEFESPADEAFYGLGQHQEGLMNYKGKDVSLFQYNTKVAVPFLVSNKNYGILWDNYSLTRFGDPRDYRSLSQLKLYSREGKAGGLSATYGSKTDASKIYLSRQDSVIDYEFLGDQKRFPKEFPMRDGKVVWEGSIASDEGGLHKFFLYYAGYVKVWINNELKADHWRQAWNPGTVKFEWHAEKGKQYPVKIEWLPDGGESYLSLKWQSAPAEDQDRLSLFSEAGDQIDYYFMAGRNLDDVIRGYRTLTGKAEIFPKWAMGFWQSRERYKTQQEILDVVAEFRKRKIPLDNIVLDWSYWDEDKWGSQDFDLARFPDAEGMIKQLHEKYKTHFMISVWPKFYEGIDAYNDFDKQGFLYKVNIQNRQRDWIGKGYVSTFYDAYNPKAREAFWNLVNTKLNSKGVDGWWLDSTEPDILSNASIADRKKLMNPTALGSSTKYFNAYALMNEKAIYEGLRRTDPNKRAFIFTRSAFAGSQRYAAATWSGDVAANWQDFKTQIPAGLNFSLSGIPYWTTDIGGFSVEKKFEKAQGEDLEEWRERMTRWFQFGMFNPLFRVHGQYPYREMFNVAPDNHPAYKSMLYYDKLRYSLMPYIYSLAAKTYWEDYTIMRALVMDFPSDKQVLNMGNQFLFGPSFLVAPVTDHKARTWPVYLPANTGWYDLYTGKHFDGGQTIQADAPLERIPVFVKAGSIIPVGPELQYTAEKVADPLSIYVYTGANGSFSLYEDNGLNNDYIKGQYATIPLTYTESSQTLTLGKRQGTFDGMLEKKAIQIFWVSRDHPAGMSRDAHPAQVVDYSGEAVTIKKN</sequence>
<feature type="signal peptide" evidence="3">
    <location>
        <begin position="1"/>
        <end position="20"/>
    </location>
</feature>
<dbReference type="InterPro" id="IPR000322">
    <property type="entry name" value="Glyco_hydro_31_TIM"/>
</dbReference>
<evidence type="ECO:0000259" key="4">
    <source>
        <dbReference type="PROSITE" id="PS51820"/>
    </source>
</evidence>
<dbReference type="InterPro" id="IPR017853">
    <property type="entry name" value="GH"/>
</dbReference>
<dbReference type="InterPro" id="IPR011013">
    <property type="entry name" value="Gal_mutarotase_sf_dom"/>
</dbReference>
<dbReference type="CDD" id="cd06591">
    <property type="entry name" value="GH31_xylosidase_XylS"/>
    <property type="match status" value="1"/>
</dbReference>
<dbReference type="Gene3D" id="3.20.20.80">
    <property type="entry name" value="Glycosidases"/>
    <property type="match status" value="1"/>
</dbReference>
<dbReference type="GO" id="GO:0005975">
    <property type="term" value="P:carbohydrate metabolic process"/>
    <property type="evidence" value="ECO:0007669"/>
    <property type="project" value="InterPro"/>
</dbReference>
<dbReference type="SUPFAM" id="SSF51445">
    <property type="entry name" value="(Trans)glycosidases"/>
    <property type="match status" value="1"/>
</dbReference>
<dbReference type="InterPro" id="IPR033403">
    <property type="entry name" value="DUF5110"/>
</dbReference>
<evidence type="ECO:0000256" key="1">
    <source>
        <dbReference type="ARBA" id="ARBA00007806"/>
    </source>
</evidence>
<dbReference type="Pfam" id="PF21365">
    <property type="entry name" value="Glyco_hydro_31_3rd"/>
    <property type="match status" value="1"/>
</dbReference>
<dbReference type="InterPro" id="IPR013780">
    <property type="entry name" value="Glyco_hydro_b"/>
</dbReference>
<dbReference type="STRING" id="947013.SAMN04488109_2970"/>
<evidence type="ECO:0000256" key="2">
    <source>
        <dbReference type="RuleBase" id="RU361185"/>
    </source>
</evidence>
<dbReference type="Gene3D" id="2.60.40.1760">
    <property type="entry name" value="glycosyl hydrolase (family 31)"/>
    <property type="match status" value="1"/>
</dbReference>
<name>A0A1M5QRY9_9BACT</name>
<reference evidence="5 6" key="1">
    <citation type="submission" date="2016-11" db="EMBL/GenBank/DDBJ databases">
        <authorList>
            <person name="Jaros S."/>
            <person name="Januszkiewicz K."/>
            <person name="Wedrychowicz H."/>
        </authorList>
    </citation>
    <scope>NUCLEOTIDE SEQUENCE [LARGE SCALE GENOMIC DNA]</scope>
    <source>
        <strain evidence="5 6">DSM 24574</strain>
    </source>
</reference>
<dbReference type="GO" id="GO:0004553">
    <property type="term" value="F:hydrolase activity, hydrolyzing O-glycosyl compounds"/>
    <property type="evidence" value="ECO:0007669"/>
    <property type="project" value="InterPro"/>
</dbReference>
<feature type="chain" id="PRO_5012296553" evidence="3">
    <location>
        <begin position="21"/>
        <end position="946"/>
    </location>
</feature>
<dbReference type="PANTHER" id="PTHR43863:SF2">
    <property type="entry name" value="MALTASE-GLUCOAMYLASE"/>
    <property type="match status" value="1"/>
</dbReference>
<dbReference type="PROSITE" id="PS51257">
    <property type="entry name" value="PROKAR_LIPOPROTEIN"/>
    <property type="match status" value="1"/>
</dbReference>
<dbReference type="PROSITE" id="PS51820">
    <property type="entry name" value="PA14"/>
    <property type="match status" value="1"/>
</dbReference>
<dbReference type="InterPro" id="IPR011658">
    <property type="entry name" value="PA14_dom"/>
</dbReference>
<organism evidence="5 6">
    <name type="scientific">Chryseolinea serpens</name>
    <dbReference type="NCBI Taxonomy" id="947013"/>
    <lineage>
        <taxon>Bacteria</taxon>
        <taxon>Pseudomonadati</taxon>
        <taxon>Bacteroidota</taxon>
        <taxon>Cytophagia</taxon>
        <taxon>Cytophagales</taxon>
        <taxon>Fulvivirgaceae</taxon>
        <taxon>Chryseolinea</taxon>
    </lineage>
</organism>
<dbReference type="Pfam" id="PF07691">
    <property type="entry name" value="PA14"/>
    <property type="match status" value="1"/>
</dbReference>
<dbReference type="InterPro" id="IPR037524">
    <property type="entry name" value="PA14/GLEYA"/>
</dbReference>
<dbReference type="Gene3D" id="2.60.40.1180">
    <property type="entry name" value="Golgi alpha-mannosidase II"/>
    <property type="match status" value="2"/>
</dbReference>
<evidence type="ECO:0000313" key="5">
    <source>
        <dbReference type="EMBL" id="SHH16626.1"/>
    </source>
</evidence>
<dbReference type="Pfam" id="PF17137">
    <property type="entry name" value="DUF5110"/>
    <property type="match status" value="1"/>
</dbReference>
<evidence type="ECO:0000313" key="6">
    <source>
        <dbReference type="Proteomes" id="UP000184212"/>
    </source>
</evidence>
<dbReference type="CDD" id="cd14752">
    <property type="entry name" value="GH31_N"/>
    <property type="match status" value="1"/>
</dbReference>
<keyword evidence="3" id="KW-0732">Signal</keyword>
<proteinExistence type="inferred from homology"/>
<accession>A0A1M5QRY9</accession>
<dbReference type="SUPFAM" id="SSF74650">
    <property type="entry name" value="Galactose mutarotase-like"/>
    <property type="match status" value="1"/>
</dbReference>
<keyword evidence="2" id="KW-0326">Glycosidase</keyword>
<dbReference type="Gene3D" id="2.60.120.380">
    <property type="match status" value="1"/>
</dbReference>
<comment type="similarity">
    <text evidence="1 2">Belongs to the glycosyl hydrolase 31 family.</text>
</comment>
<feature type="domain" description="PA14" evidence="4">
    <location>
        <begin position="224"/>
        <end position="368"/>
    </location>
</feature>
<dbReference type="PANTHER" id="PTHR43863">
    <property type="entry name" value="HYDROLASE, PUTATIVE (AFU_ORTHOLOGUE AFUA_1G03140)-RELATED"/>
    <property type="match status" value="1"/>
</dbReference>
<dbReference type="SUPFAM" id="SSF56988">
    <property type="entry name" value="Anthrax protective antigen"/>
    <property type="match status" value="1"/>
</dbReference>
<dbReference type="Proteomes" id="UP000184212">
    <property type="component" value="Unassembled WGS sequence"/>
</dbReference>
<evidence type="ECO:0000256" key="3">
    <source>
        <dbReference type="SAM" id="SignalP"/>
    </source>
</evidence>
<gene>
    <name evidence="5" type="ORF">SAMN04488109_2970</name>
</gene>
<dbReference type="AlphaFoldDB" id="A0A1M5QRY9"/>
<dbReference type="InterPro" id="IPR048395">
    <property type="entry name" value="Glyco_hydro_31_C"/>
</dbReference>